<sequence>MAQPLQEAFAIFNRPLQTNRVPHCTRIAQPVQPVHNTIFDTHLHLHLHFDLNVTVRVLACVEGLILLKLAHKWGRK</sequence>
<name>A0A4V6S0U2_9APHY</name>
<reference evidence="1 2" key="1">
    <citation type="submission" date="2019-02" db="EMBL/GenBank/DDBJ databases">
        <title>Genome sequencing of the rare red list fungi Phlebia centrifuga.</title>
        <authorList>
            <person name="Buettner E."/>
            <person name="Kellner H."/>
        </authorList>
    </citation>
    <scope>NUCLEOTIDE SEQUENCE [LARGE SCALE GENOMIC DNA]</scope>
    <source>
        <strain evidence="1 2">DSM 108282</strain>
    </source>
</reference>
<dbReference type="EMBL" id="SGPJ01000557">
    <property type="protein sequence ID" value="THG93852.1"/>
    <property type="molecule type" value="Genomic_DNA"/>
</dbReference>
<accession>A0A4V6S0U2</accession>
<evidence type="ECO:0000313" key="2">
    <source>
        <dbReference type="Proteomes" id="UP000309038"/>
    </source>
</evidence>
<gene>
    <name evidence="1" type="ORF">EW026_g7495</name>
</gene>
<comment type="caution">
    <text evidence="1">The sequence shown here is derived from an EMBL/GenBank/DDBJ whole genome shotgun (WGS) entry which is preliminary data.</text>
</comment>
<keyword evidence="2" id="KW-1185">Reference proteome</keyword>
<proteinExistence type="predicted"/>
<dbReference type="Proteomes" id="UP000309038">
    <property type="component" value="Unassembled WGS sequence"/>
</dbReference>
<evidence type="ECO:0000313" key="1">
    <source>
        <dbReference type="EMBL" id="THG93852.1"/>
    </source>
</evidence>
<organism evidence="1 2">
    <name type="scientific">Hermanssonia centrifuga</name>
    <dbReference type="NCBI Taxonomy" id="98765"/>
    <lineage>
        <taxon>Eukaryota</taxon>
        <taxon>Fungi</taxon>
        <taxon>Dikarya</taxon>
        <taxon>Basidiomycota</taxon>
        <taxon>Agaricomycotina</taxon>
        <taxon>Agaricomycetes</taxon>
        <taxon>Polyporales</taxon>
        <taxon>Meruliaceae</taxon>
        <taxon>Hermanssonia</taxon>
    </lineage>
</organism>
<dbReference type="AlphaFoldDB" id="A0A4V6S0U2"/>
<protein>
    <submittedName>
        <fullName evidence="1">Uncharacterized protein</fullName>
    </submittedName>
</protein>